<accession>A0A4P9X4U1</accession>
<comment type="similarity">
    <text evidence="1">Belongs to the protein kinase superfamily. STE Ser/Thr protein kinase family. STE20 subfamily.</text>
</comment>
<dbReference type="GO" id="GO:0004674">
    <property type="term" value="F:protein serine/threonine kinase activity"/>
    <property type="evidence" value="ECO:0007669"/>
    <property type="project" value="UniProtKB-KW"/>
</dbReference>
<keyword evidence="4" id="KW-0808">Transferase</keyword>
<dbReference type="GO" id="GO:0005737">
    <property type="term" value="C:cytoplasm"/>
    <property type="evidence" value="ECO:0007669"/>
    <property type="project" value="TreeGrafter"/>
</dbReference>
<proteinExistence type="inferred from homology"/>
<evidence type="ECO:0000259" key="11">
    <source>
        <dbReference type="PROSITE" id="PS50011"/>
    </source>
</evidence>
<dbReference type="Proteomes" id="UP000274922">
    <property type="component" value="Unassembled WGS sequence"/>
</dbReference>
<reference evidence="13" key="1">
    <citation type="journal article" date="2018" name="Nat. Microbiol.">
        <title>Leveraging single-cell genomics to expand the fungal tree of life.</title>
        <authorList>
            <person name="Ahrendt S.R."/>
            <person name="Quandt C.A."/>
            <person name="Ciobanu D."/>
            <person name="Clum A."/>
            <person name="Salamov A."/>
            <person name="Andreopoulos B."/>
            <person name="Cheng J.F."/>
            <person name="Woyke T."/>
            <person name="Pelin A."/>
            <person name="Henrissat B."/>
            <person name="Reynolds N.K."/>
            <person name="Benny G.L."/>
            <person name="Smith M.E."/>
            <person name="James T.Y."/>
            <person name="Grigoriev I.V."/>
        </authorList>
    </citation>
    <scope>NUCLEOTIDE SEQUENCE [LARGE SCALE GENOMIC DNA]</scope>
    <source>
        <strain evidence="13">ATCC 52028</strain>
    </source>
</reference>
<feature type="binding site" evidence="10">
    <location>
        <position position="34"/>
    </location>
    <ligand>
        <name>ATP</name>
        <dbReference type="ChEBI" id="CHEBI:30616"/>
    </ligand>
</feature>
<evidence type="ECO:0000256" key="5">
    <source>
        <dbReference type="ARBA" id="ARBA00022741"/>
    </source>
</evidence>
<keyword evidence="3" id="KW-0723">Serine/threonine-protein kinase</keyword>
<dbReference type="InterPro" id="IPR011009">
    <property type="entry name" value="Kinase-like_dom_sf"/>
</dbReference>
<dbReference type="InterPro" id="IPR050629">
    <property type="entry name" value="STE20/SPS1-PAK"/>
</dbReference>
<evidence type="ECO:0000256" key="9">
    <source>
        <dbReference type="ARBA" id="ARBA00048679"/>
    </source>
</evidence>
<keyword evidence="5 10" id="KW-0547">Nucleotide-binding</keyword>
<evidence type="ECO:0000313" key="12">
    <source>
        <dbReference type="EMBL" id="RKP00103.1"/>
    </source>
</evidence>
<protein>
    <recommendedName>
        <fullName evidence="2">non-specific serine/threonine protein kinase</fullName>
        <ecNumber evidence="2">2.7.11.1</ecNumber>
    </recommendedName>
</protein>
<comment type="catalytic activity">
    <reaction evidence="9">
        <text>L-seryl-[protein] + ATP = O-phospho-L-seryl-[protein] + ADP + H(+)</text>
        <dbReference type="Rhea" id="RHEA:17989"/>
        <dbReference type="Rhea" id="RHEA-COMP:9863"/>
        <dbReference type="Rhea" id="RHEA-COMP:11604"/>
        <dbReference type="ChEBI" id="CHEBI:15378"/>
        <dbReference type="ChEBI" id="CHEBI:29999"/>
        <dbReference type="ChEBI" id="CHEBI:30616"/>
        <dbReference type="ChEBI" id="CHEBI:83421"/>
        <dbReference type="ChEBI" id="CHEBI:456216"/>
        <dbReference type="EC" id="2.7.11.1"/>
    </reaction>
</comment>
<dbReference type="Pfam" id="PF00069">
    <property type="entry name" value="Pkinase"/>
    <property type="match status" value="1"/>
</dbReference>
<dbReference type="STRING" id="1555241.A0A4P9X4U1"/>
<evidence type="ECO:0000256" key="1">
    <source>
        <dbReference type="ARBA" id="ARBA00008874"/>
    </source>
</evidence>
<evidence type="ECO:0000256" key="8">
    <source>
        <dbReference type="ARBA" id="ARBA00047899"/>
    </source>
</evidence>
<evidence type="ECO:0000256" key="7">
    <source>
        <dbReference type="ARBA" id="ARBA00022840"/>
    </source>
</evidence>
<dbReference type="SUPFAM" id="SSF56112">
    <property type="entry name" value="Protein kinase-like (PK-like)"/>
    <property type="match status" value="1"/>
</dbReference>
<dbReference type="EC" id="2.7.11.1" evidence="2"/>
<dbReference type="PANTHER" id="PTHR48012">
    <property type="entry name" value="STERILE20-LIKE KINASE, ISOFORM B-RELATED"/>
    <property type="match status" value="1"/>
</dbReference>
<dbReference type="Gene3D" id="1.10.510.10">
    <property type="entry name" value="Transferase(Phosphotransferase) domain 1"/>
    <property type="match status" value="1"/>
</dbReference>
<sequence>MADQYTLIEAIGQGAFGAVWRAERRSTGEAVAIKIIPCDDDRLDDIDEIRREIATLADVQSPWTTGYFGSHVVGTALWVVMELCAASCLDLLAPTAPPLDEGEVACVVTDILRGLSFLHTRGNIHRDIKAANILLTHDGHGRVGDFGVSAQISATLTRKTTFVGTPYWMAPEVIRRAAYNTKADVWSLGITAWELVCGRPPYANQHPLRVLFIIAHQPPPQLPPAHPCSPQLRDFIAACLTKNQSKRPDAETLLRHPFL</sequence>
<keyword evidence="13" id="KW-1185">Reference proteome</keyword>
<keyword evidence="7 10" id="KW-0067">ATP-binding</keyword>
<evidence type="ECO:0000256" key="6">
    <source>
        <dbReference type="ARBA" id="ARBA00022777"/>
    </source>
</evidence>
<evidence type="ECO:0000313" key="13">
    <source>
        <dbReference type="Proteomes" id="UP000274922"/>
    </source>
</evidence>
<gene>
    <name evidence="12" type="ORF">CXG81DRAFT_13643</name>
</gene>
<evidence type="ECO:0000256" key="3">
    <source>
        <dbReference type="ARBA" id="ARBA00022527"/>
    </source>
</evidence>
<dbReference type="OrthoDB" id="248923at2759"/>
<dbReference type="InterPro" id="IPR017441">
    <property type="entry name" value="Protein_kinase_ATP_BS"/>
</dbReference>
<dbReference type="GO" id="GO:0005524">
    <property type="term" value="F:ATP binding"/>
    <property type="evidence" value="ECO:0007669"/>
    <property type="project" value="UniProtKB-UniRule"/>
</dbReference>
<dbReference type="PROSITE" id="PS00107">
    <property type="entry name" value="PROTEIN_KINASE_ATP"/>
    <property type="match status" value="1"/>
</dbReference>
<organism evidence="12 13">
    <name type="scientific">Caulochytrium protostelioides</name>
    <dbReference type="NCBI Taxonomy" id="1555241"/>
    <lineage>
        <taxon>Eukaryota</taxon>
        <taxon>Fungi</taxon>
        <taxon>Fungi incertae sedis</taxon>
        <taxon>Chytridiomycota</taxon>
        <taxon>Chytridiomycota incertae sedis</taxon>
        <taxon>Chytridiomycetes</taxon>
        <taxon>Caulochytriales</taxon>
        <taxon>Caulochytriaceae</taxon>
        <taxon>Caulochytrium</taxon>
    </lineage>
</organism>
<keyword evidence="6" id="KW-0418">Kinase</keyword>
<dbReference type="InterPro" id="IPR000719">
    <property type="entry name" value="Prot_kinase_dom"/>
</dbReference>
<comment type="catalytic activity">
    <reaction evidence="8">
        <text>L-threonyl-[protein] + ATP = O-phospho-L-threonyl-[protein] + ADP + H(+)</text>
        <dbReference type="Rhea" id="RHEA:46608"/>
        <dbReference type="Rhea" id="RHEA-COMP:11060"/>
        <dbReference type="Rhea" id="RHEA-COMP:11605"/>
        <dbReference type="ChEBI" id="CHEBI:15378"/>
        <dbReference type="ChEBI" id="CHEBI:30013"/>
        <dbReference type="ChEBI" id="CHEBI:30616"/>
        <dbReference type="ChEBI" id="CHEBI:61977"/>
        <dbReference type="ChEBI" id="CHEBI:456216"/>
        <dbReference type="EC" id="2.7.11.1"/>
    </reaction>
</comment>
<evidence type="ECO:0000256" key="2">
    <source>
        <dbReference type="ARBA" id="ARBA00012513"/>
    </source>
</evidence>
<feature type="domain" description="Protein kinase" evidence="11">
    <location>
        <begin position="5"/>
        <end position="259"/>
    </location>
</feature>
<dbReference type="EMBL" id="ML014235">
    <property type="protein sequence ID" value="RKP00103.1"/>
    <property type="molecule type" value="Genomic_DNA"/>
</dbReference>
<evidence type="ECO:0000256" key="10">
    <source>
        <dbReference type="PROSITE-ProRule" id="PRU10141"/>
    </source>
</evidence>
<dbReference type="PANTHER" id="PTHR48012:SF10">
    <property type="entry name" value="FI20177P1"/>
    <property type="match status" value="1"/>
</dbReference>
<dbReference type="PROSITE" id="PS50011">
    <property type="entry name" value="PROTEIN_KINASE_DOM"/>
    <property type="match status" value="1"/>
</dbReference>
<dbReference type="PIRSF" id="PIRSF000654">
    <property type="entry name" value="Integrin-linked_kinase"/>
    <property type="match status" value="1"/>
</dbReference>
<name>A0A4P9X4U1_9FUNG</name>
<dbReference type="AlphaFoldDB" id="A0A4P9X4U1"/>
<feature type="non-terminal residue" evidence="12">
    <location>
        <position position="259"/>
    </location>
</feature>
<dbReference type="SMART" id="SM00220">
    <property type="entry name" value="S_TKc"/>
    <property type="match status" value="1"/>
</dbReference>
<evidence type="ECO:0000256" key="4">
    <source>
        <dbReference type="ARBA" id="ARBA00022679"/>
    </source>
</evidence>